<keyword evidence="4" id="KW-1185">Reference proteome</keyword>
<dbReference type="GO" id="GO:0010181">
    <property type="term" value="F:FMN binding"/>
    <property type="evidence" value="ECO:0007669"/>
    <property type="project" value="TreeGrafter"/>
</dbReference>
<sequence length="196" mass="22615">MNSILILFAHPKFEQSRTNKALVRRIESVEGLTFHDLYERYPDFHIDISYEKELLAGHDIVIWHHPMYWYSCPPLLKQWIDLVLEYGWAYGPKGTALKAKKCLNVITTGGTRALYCAEGRNHYSVNEFLRPFEQTARLCGMEYLPPFAVMGTHELTDAELERETCKYEKTIRLLQQGGSSSDLKACDLLNDVPDLN</sequence>
<dbReference type="PANTHER" id="PTHR47307">
    <property type="entry name" value="GLUTATHIONE-REGULATED POTASSIUM-EFFLUX SYSTEM ANCILLARY PROTEIN KEFG"/>
    <property type="match status" value="1"/>
</dbReference>
<proteinExistence type="predicted"/>
<dbReference type="STRING" id="192903.SAMN04488513_106172"/>
<keyword evidence="1" id="KW-0560">Oxidoreductase</keyword>
<dbReference type="GO" id="GO:0009055">
    <property type="term" value="F:electron transfer activity"/>
    <property type="evidence" value="ECO:0007669"/>
    <property type="project" value="TreeGrafter"/>
</dbReference>
<dbReference type="Gene3D" id="3.40.50.360">
    <property type="match status" value="1"/>
</dbReference>
<evidence type="ECO:0000256" key="1">
    <source>
        <dbReference type="ARBA" id="ARBA00023002"/>
    </source>
</evidence>
<dbReference type="SUPFAM" id="SSF52218">
    <property type="entry name" value="Flavoproteins"/>
    <property type="match status" value="1"/>
</dbReference>
<accession>A0A1M6KRU6</accession>
<organism evidence="3 4">
    <name type="scientific">Pseudozobellia thermophila</name>
    <dbReference type="NCBI Taxonomy" id="192903"/>
    <lineage>
        <taxon>Bacteria</taxon>
        <taxon>Pseudomonadati</taxon>
        <taxon>Bacteroidota</taxon>
        <taxon>Flavobacteriia</taxon>
        <taxon>Flavobacteriales</taxon>
        <taxon>Flavobacteriaceae</taxon>
        <taxon>Pseudozobellia</taxon>
    </lineage>
</organism>
<dbReference type="InterPro" id="IPR003680">
    <property type="entry name" value="Flavodoxin_fold"/>
</dbReference>
<dbReference type="InterPro" id="IPR029039">
    <property type="entry name" value="Flavoprotein-like_sf"/>
</dbReference>
<evidence type="ECO:0000313" key="3">
    <source>
        <dbReference type="EMBL" id="SHJ61647.1"/>
    </source>
</evidence>
<dbReference type="RefSeq" id="WP_072994712.1">
    <property type="nucleotide sequence ID" value="NZ_FQYU01000006.1"/>
</dbReference>
<dbReference type="Proteomes" id="UP000184543">
    <property type="component" value="Unassembled WGS sequence"/>
</dbReference>
<evidence type="ECO:0000313" key="4">
    <source>
        <dbReference type="Proteomes" id="UP000184543"/>
    </source>
</evidence>
<dbReference type="OrthoDB" id="652200at2"/>
<dbReference type="Pfam" id="PF02525">
    <property type="entry name" value="Flavodoxin_2"/>
    <property type="match status" value="1"/>
</dbReference>
<reference evidence="4" key="1">
    <citation type="submission" date="2016-11" db="EMBL/GenBank/DDBJ databases">
        <authorList>
            <person name="Varghese N."/>
            <person name="Submissions S."/>
        </authorList>
    </citation>
    <scope>NUCLEOTIDE SEQUENCE [LARGE SCALE GENOMIC DNA]</scope>
    <source>
        <strain evidence="4">DSM 19858</strain>
    </source>
</reference>
<dbReference type="GO" id="GO:0003955">
    <property type="term" value="F:NAD(P)H dehydrogenase (quinone) activity"/>
    <property type="evidence" value="ECO:0007669"/>
    <property type="project" value="TreeGrafter"/>
</dbReference>
<dbReference type="AlphaFoldDB" id="A0A1M6KRU6"/>
<feature type="domain" description="Flavodoxin-like fold" evidence="2">
    <location>
        <begin position="3"/>
        <end position="169"/>
    </location>
</feature>
<evidence type="ECO:0000259" key="2">
    <source>
        <dbReference type="Pfam" id="PF02525"/>
    </source>
</evidence>
<dbReference type="EMBL" id="FQYU01000006">
    <property type="protein sequence ID" value="SHJ61647.1"/>
    <property type="molecule type" value="Genomic_DNA"/>
</dbReference>
<name>A0A1M6KRU6_9FLAO</name>
<protein>
    <submittedName>
        <fullName evidence="3">Glutathione-regulated potassium-efflux system ancillary protein KefG</fullName>
    </submittedName>
</protein>
<dbReference type="PANTHER" id="PTHR47307:SF1">
    <property type="entry name" value="GLUTATHIONE-REGULATED POTASSIUM-EFFLUX SYSTEM ANCILLARY PROTEIN KEFG"/>
    <property type="match status" value="1"/>
</dbReference>
<dbReference type="InterPro" id="IPR046980">
    <property type="entry name" value="KefG/KefF"/>
</dbReference>
<gene>
    <name evidence="3" type="ORF">SAMN04488513_106172</name>
</gene>